<dbReference type="Proteomes" id="UP000265703">
    <property type="component" value="Unassembled WGS sequence"/>
</dbReference>
<evidence type="ECO:0000256" key="2">
    <source>
        <dbReference type="SAM" id="MobiDB-lite"/>
    </source>
</evidence>
<keyword evidence="1" id="KW-0175">Coiled coil</keyword>
<gene>
    <name evidence="3" type="ORF">C1645_853316</name>
</gene>
<comment type="caution">
    <text evidence="3">The sequence shown here is derived from an EMBL/GenBank/DDBJ whole genome shotgun (WGS) entry which is preliminary data.</text>
</comment>
<feature type="region of interest" description="Disordered" evidence="2">
    <location>
        <begin position="1"/>
        <end position="54"/>
    </location>
</feature>
<proteinExistence type="predicted"/>
<accession>A0A397SQQ5</accession>
<sequence length="468" mass="52814">MYKKSNDNQRSSRLPQFKLKPLTKMNKDKKEHPQTKDVIQKSDPGITEGGKHSNCTRNIMKTSTTSSAIFIVTSAGSKENSKAANEVTSSKNIEQEKKKPIAITIIKENNHSKNRNATGRVLTQSGQVNTSPDIQTIQTKEPNYHKAIGKPLLKMEKTVIPSVPDNPAICKKTTVCYSSIGASFDAKKLPLGSMSKAPSTSTVAKEIINTLSKETSEITRQSFPVNIAPEREIKAPVSRLGRIRKKDRVVSDIEPLKSQKILVPFSSTHKREIDEDNIKVGQTVLMNKVSISLDSNDQIQRLQELRAENIHFQREIEEACVTKAALFTRHTLLQNEKAHLRREKTKTFAQVCQLEHELACENAEIVKLFDEVIERKNNIRFLKQENNYLFCERKNYEEKVAAAKKQLEELVNSLAKIENKSQEVAQCLEQRINVNDTLKAHVNAQTDSHLSTSAPNLASTFRWFCNIL</sequence>
<feature type="coiled-coil region" evidence="1">
    <location>
        <begin position="393"/>
        <end position="420"/>
    </location>
</feature>
<reference evidence="3 4" key="1">
    <citation type="submission" date="2018-06" db="EMBL/GenBank/DDBJ databases">
        <title>Comparative genomics reveals the genomic features of Rhizophagus irregularis, R. cerebriforme, R. diaphanum and Gigaspora rosea, and their symbiotic lifestyle signature.</title>
        <authorList>
            <person name="Morin E."/>
            <person name="San Clemente H."/>
            <person name="Chen E.C.H."/>
            <person name="De La Providencia I."/>
            <person name="Hainaut M."/>
            <person name="Kuo A."/>
            <person name="Kohler A."/>
            <person name="Murat C."/>
            <person name="Tang N."/>
            <person name="Roy S."/>
            <person name="Loubradou J."/>
            <person name="Henrissat B."/>
            <person name="Grigoriev I.V."/>
            <person name="Corradi N."/>
            <person name="Roux C."/>
            <person name="Martin F.M."/>
        </authorList>
    </citation>
    <scope>NUCLEOTIDE SEQUENCE [LARGE SCALE GENOMIC DNA]</scope>
    <source>
        <strain evidence="3 4">DAOM 227022</strain>
    </source>
</reference>
<evidence type="ECO:0000256" key="1">
    <source>
        <dbReference type="SAM" id="Coils"/>
    </source>
</evidence>
<organism evidence="3 4">
    <name type="scientific">Glomus cerebriforme</name>
    <dbReference type="NCBI Taxonomy" id="658196"/>
    <lineage>
        <taxon>Eukaryota</taxon>
        <taxon>Fungi</taxon>
        <taxon>Fungi incertae sedis</taxon>
        <taxon>Mucoromycota</taxon>
        <taxon>Glomeromycotina</taxon>
        <taxon>Glomeromycetes</taxon>
        <taxon>Glomerales</taxon>
        <taxon>Glomeraceae</taxon>
        <taxon>Glomus</taxon>
    </lineage>
</organism>
<dbReference type="EMBL" id="QKYT01000282">
    <property type="protein sequence ID" value="RIA88042.1"/>
    <property type="molecule type" value="Genomic_DNA"/>
</dbReference>
<feature type="compositionally biased region" description="Basic and acidic residues" evidence="2">
    <location>
        <begin position="25"/>
        <end position="40"/>
    </location>
</feature>
<evidence type="ECO:0000313" key="4">
    <source>
        <dbReference type="Proteomes" id="UP000265703"/>
    </source>
</evidence>
<keyword evidence="4" id="KW-1185">Reference proteome</keyword>
<evidence type="ECO:0000313" key="3">
    <source>
        <dbReference type="EMBL" id="RIA88042.1"/>
    </source>
</evidence>
<name>A0A397SQQ5_9GLOM</name>
<dbReference type="AlphaFoldDB" id="A0A397SQQ5"/>
<protein>
    <submittedName>
        <fullName evidence="3">Uncharacterized protein</fullName>
    </submittedName>
</protein>